<comment type="caution">
    <text evidence="1">The sequence shown here is derived from an EMBL/GenBank/DDBJ whole genome shotgun (WGS) entry which is preliminary data.</text>
</comment>
<evidence type="ECO:0000313" key="2">
    <source>
        <dbReference type="Proteomes" id="UP001234602"/>
    </source>
</evidence>
<dbReference type="Proteomes" id="UP001234602">
    <property type="component" value="Unassembled WGS sequence"/>
</dbReference>
<dbReference type="RefSeq" id="WP_289321014.1">
    <property type="nucleotide sequence ID" value="NZ_JAUCEY010000008.1"/>
</dbReference>
<dbReference type="AlphaFoldDB" id="A0AAW7IIF7"/>
<protein>
    <submittedName>
        <fullName evidence="1">Uncharacterized protein</fullName>
    </submittedName>
</protein>
<accession>A0AAW7IIF7</accession>
<gene>
    <name evidence="1" type="ORF">QUF89_24650</name>
</gene>
<reference evidence="1" key="1">
    <citation type="submission" date="2023-06" db="EMBL/GenBank/DDBJ databases">
        <title>Comparative genomics of Bacillaceae isolates and their secondary metabolite potential.</title>
        <authorList>
            <person name="Song L."/>
            <person name="Nielsen L.J."/>
            <person name="Mohite O."/>
            <person name="Xu X."/>
            <person name="Weber T."/>
            <person name="Kovacs A.T."/>
        </authorList>
    </citation>
    <scope>NUCLEOTIDE SEQUENCE</scope>
    <source>
        <strain evidence="1">D8_B_37</strain>
    </source>
</reference>
<dbReference type="EMBL" id="JAUCEY010000008">
    <property type="protein sequence ID" value="MDM5455285.1"/>
    <property type="molecule type" value="Genomic_DNA"/>
</dbReference>
<proteinExistence type="predicted"/>
<sequence>MVSTLNADGFHSFGKEIFMITLSNVDELHAAEATLEKIKSTHPELFNKLLHVVALTRAFQFKYQFMGTLIMDVTPNECTPEFVMPSVIRLYIEEVQKLKDDPSFQVLHQTFSQYKNIGYAKISMLVLGKSPESLLGASCIK</sequence>
<name>A0AAW7IIF7_9BACI</name>
<evidence type="ECO:0000313" key="1">
    <source>
        <dbReference type="EMBL" id="MDM5455285.1"/>
    </source>
</evidence>
<organism evidence="1 2">
    <name type="scientific">Peribacillus simplex</name>
    <dbReference type="NCBI Taxonomy" id="1478"/>
    <lineage>
        <taxon>Bacteria</taxon>
        <taxon>Bacillati</taxon>
        <taxon>Bacillota</taxon>
        <taxon>Bacilli</taxon>
        <taxon>Bacillales</taxon>
        <taxon>Bacillaceae</taxon>
        <taxon>Peribacillus</taxon>
    </lineage>
</organism>